<dbReference type="Pfam" id="PF13354">
    <property type="entry name" value="Beta-lactamase2"/>
    <property type="match status" value="1"/>
</dbReference>
<dbReference type="Gene3D" id="3.40.710.10">
    <property type="entry name" value="DD-peptidase/beta-lactamase superfamily"/>
    <property type="match status" value="1"/>
</dbReference>
<reference evidence="5 6" key="1">
    <citation type="submission" date="2023-10" db="EMBL/GenBank/DDBJ databases">
        <authorList>
            <person name="Venkata Ramana C."/>
            <person name="Sasikala C."/>
            <person name="Dhurka M."/>
        </authorList>
    </citation>
    <scope>NUCLEOTIDE SEQUENCE [LARGE SCALE GENOMIC DNA]</scope>
    <source>
        <strain evidence="5 6">KCTC 32151</strain>
    </source>
</reference>
<evidence type="ECO:0000313" key="6">
    <source>
        <dbReference type="Proteomes" id="UP001185659"/>
    </source>
</evidence>
<dbReference type="InterPro" id="IPR000871">
    <property type="entry name" value="Beta-lactam_class-A"/>
</dbReference>
<sequence>MFFERDAAWTRRCEAAVSEIFDRFGSFELTDETFGLVALQERADGGRPAGFALNGDWRCYPCSVVKAFHLVHALNRIEHGQMAVPDDLDQALSDMITWSSNTATNYVIDLLTETSGDTLLEPEAYREWSHRREGLNRFFRDMGWPEWDGCNIAQKLMGDTRYGREAQFAGRDGSYLNVLTPLVSARLFLELFAGNLPLNPQSQKRAEEILLRDRSRADAHLLSFQIDEFLGGGVPEEAQVWSKAGYTSWTGNPRTSYYRHDLIRIALPGAAPVILSVMTQGRKITENAATVFPGIGRALCDNLLAAEPVPA</sequence>
<dbReference type="Proteomes" id="UP001185659">
    <property type="component" value="Unassembled WGS sequence"/>
</dbReference>
<evidence type="ECO:0000313" key="5">
    <source>
        <dbReference type="EMBL" id="MDV6227438.1"/>
    </source>
</evidence>
<dbReference type="InterPro" id="IPR045155">
    <property type="entry name" value="Beta-lactam_cat"/>
</dbReference>
<gene>
    <name evidence="5" type="ORF">R2G56_14155</name>
</gene>
<protein>
    <recommendedName>
        <fullName evidence="3">beta-lactamase</fullName>
        <ecNumber evidence="3">3.5.2.6</ecNumber>
    </recommendedName>
</protein>
<feature type="domain" description="Beta-lactamase class A catalytic" evidence="4">
    <location>
        <begin position="88"/>
        <end position="279"/>
    </location>
</feature>
<comment type="catalytic activity">
    <reaction evidence="1">
        <text>a beta-lactam + H2O = a substituted beta-amino acid</text>
        <dbReference type="Rhea" id="RHEA:20401"/>
        <dbReference type="ChEBI" id="CHEBI:15377"/>
        <dbReference type="ChEBI" id="CHEBI:35627"/>
        <dbReference type="ChEBI" id="CHEBI:140347"/>
        <dbReference type="EC" id="3.5.2.6"/>
    </reaction>
</comment>
<dbReference type="PANTHER" id="PTHR35333">
    <property type="entry name" value="BETA-LACTAMASE"/>
    <property type="match status" value="1"/>
</dbReference>
<evidence type="ECO:0000256" key="3">
    <source>
        <dbReference type="ARBA" id="ARBA00012865"/>
    </source>
</evidence>
<dbReference type="EMBL" id="JAWLIP010000006">
    <property type="protein sequence ID" value="MDV6227438.1"/>
    <property type="molecule type" value="Genomic_DNA"/>
</dbReference>
<dbReference type="InterPro" id="IPR012338">
    <property type="entry name" value="Beta-lactam/transpept-like"/>
</dbReference>
<comment type="caution">
    <text evidence="5">The sequence shown here is derived from an EMBL/GenBank/DDBJ whole genome shotgun (WGS) entry which is preliminary data.</text>
</comment>
<dbReference type="RefSeq" id="WP_317561705.1">
    <property type="nucleotide sequence ID" value="NZ_JAWLIP010000006.1"/>
</dbReference>
<keyword evidence="5" id="KW-0378">Hydrolase</keyword>
<dbReference type="PANTHER" id="PTHR35333:SF3">
    <property type="entry name" value="BETA-LACTAMASE-TYPE TRANSPEPTIDASE FOLD CONTAINING PROTEIN"/>
    <property type="match status" value="1"/>
</dbReference>
<dbReference type="EC" id="3.5.2.6" evidence="3"/>
<evidence type="ECO:0000256" key="2">
    <source>
        <dbReference type="ARBA" id="ARBA00009009"/>
    </source>
</evidence>
<proteinExistence type="inferred from homology"/>
<comment type="similarity">
    <text evidence="2">Belongs to the class-A beta-lactamase family.</text>
</comment>
<accession>A0ABU4AMG7</accession>
<evidence type="ECO:0000256" key="1">
    <source>
        <dbReference type="ARBA" id="ARBA00001526"/>
    </source>
</evidence>
<dbReference type="GO" id="GO:0016787">
    <property type="term" value="F:hydrolase activity"/>
    <property type="evidence" value="ECO:0007669"/>
    <property type="project" value="UniProtKB-KW"/>
</dbReference>
<organism evidence="5 6">
    <name type="scientific">Nitratireductor aquimarinus</name>
    <dbReference type="NCBI Taxonomy" id="889300"/>
    <lineage>
        <taxon>Bacteria</taxon>
        <taxon>Pseudomonadati</taxon>
        <taxon>Pseudomonadota</taxon>
        <taxon>Alphaproteobacteria</taxon>
        <taxon>Hyphomicrobiales</taxon>
        <taxon>Phyllobacteriaceae</taxon>
        <taxon>Nitratireductor</taxon>
    </lineage>
</organism>
<dbReference type="SUPFAM" id="SSF56601">
    <property type="entry name" value="beta-lactamase/transpeptidase-like"/>
    <property type="match status" value="1"/>
</dbReference>
<keyword evidence="6" id="KW-1185">Reference proteome</keyword>
<evidence type="ECO:0000259" key="4">
    <source>
        <dbReference type="Pfam" id="PF13354"/>
    </source>
</evidence>
<name>A0ABU4AMG7_9HYPH</name>